<reference evidence="11 12" key="1">
    <citation type="submission" date="2016-03" db="EMBL/GenBank/DDBJ databases">
        <authorList>
            <person name="Devillers H."/>
        </authorList>
    </citation>
    <scope>NUCLEOTIDE SEQUENCE [LARGE SCALE GENOMIC DNA]</scope>
    <source>
        <strain evidence="11">CBS 11717</strain>
    </source>
</reference>
<evidence type="ECO:0000256" key="3">
    <source>
        <dbReference type="ARBA" id="ARBA00008743"/>
    </source>
</evidence>
<dbReference type="GO" id="GO:0008250">
    <property type="term" value="C:oligosaccharyltransferase complex"/>
    <property type="evidence" value="ECO:0007669"/>
    <property type="project" value="TreeGrafter"/>
</dbReference>
<dbReference type="STRING" id="1230905.A0A1G4JL90"/>
<feature type="domain" description="OST48 N-terminal" evidence="9">
    <location>
        <begin position="35"/>
        <end position="265"/>
    </location>
</feature>
<evidence type="ECO:0000313" key="11">
    <source>
        <dbReference type="EMBL" id="SCU91368.1"/>
    </source>
</evidence>
<dbReference type="InterPro" id="IPR005013">
    <property type="entry name" value="DDOST_48_kDa_subunit"/>
</dbReference>
<feature type="chain" id="PRO_5009028919" description="Dolichyl-diphosphooligosaccharide--protein glycosyltransferase subunit WBP1" evidence="8">
    <location>
        <begin position="24"/>
        <end position="437"/>
    </location>
</feature>
<dbReference type="Pfam" id="PF03345">
    <property type="entry name" value="OST48_N"/>
    <property type="match status" value="1"/>
</dbReference>
<evidence type="ECO:0000259" key="10">
    <source>
        <dbReference type="Pfam" id="PF23358"/>
    </source>
</evidence>
<comment type="pathway">
    <text evidence="2 8">Protein modification; protein glycosylation.</text>
</comment>
<dbReference type="InterPro" id="IPR055457">
    <property type="entry name" value="OST48_N"/>
</dbReference>
<feature type="signal peptide" evidence="8">
    <location>
        <begin position="1"/>
        <end position="23"/>
    </location>
</feature>
<evidence type="ECO:0000256" key="6">
    <source>
        <dbReference type="ARBA" id="ARBA00022989"/>
    </source>
</evidence>
<feature type="domain" description="OST48 middle" evidence="10">
    <location>
        <begin position="281"/>
        <end position="424"/>
    </location>
</feature>
<keyword evidence="4 8" id="KW-0812">Transmembrane</keyword>
<evidence type="ECO:0000256" key="4">
    <source>
        <dbReference type="ARBA" id="ARBA00022692"/>
    </source>
</evidence>
<dbReference type="InterPro" id="IPR055459">
    <property type="entry name" value="OST48_MD"/>
</dbReference>
<evidence type="ECO:0000256" key="8">
    <source>
        <dbReference type="RuleBase" id="RU361142"/>
    </source>
</evidence>
<evidence type="ECO:0000256" key="2">
    <source>
        <dbReference type="ARBA" id="ARBA00004922"/>
    </source>
</evidence>
<dbReference type="EMBL" id="LT598465">
    <property type="protein sequence ID" value="SCU91368.1"/>
    <property type="molecule type" value="Genomic_DNA"/>
</dbReference>
<evidence type="ECO:0000256" key="5">
    <source>
        <dbReference type="ARBA" id="ARBA00022824"/>
    </source>
</evidence>
<keyword evidence="5 8" id="KW-0256">Endoplasmic reticulum</keyword>
<sequence>MKLNSAIRGLVACLLFVCSTCEASIAKVSPSSSKRTLIIYDKKITDLRAYSDYFENLAQLELDLEFVSVVNDTKDIELFDKGVKLYSNVVLFPLRSRKISKDVTAETLIRFSAAGGNVLAITSPQSSTEAVRTYLNELGIYPSPKGYQLSDHFQSRQDGTLQLDEKSIRSNEVISADGNALLYNGSAALLKNSELLFPVLRAPKTSFTKSSRDEGEWTTGTQGFLAAGFQSLKNARAAWVGSESFFSNAFYEVNAKAVMDITKWAFLEKGVIRSLGASHSHRDGSTYNEEPYKIKDDIIYTIGLSEWRDGSWKPFNSDDVQLEIKMIDPYYRVTLNPSNATEEVQFYTSGEIKLPDHHGVFSFITDYKRNGYSFVFEKDVKAIRHLANDEYPRSWEISNSWVYLTSIFAVGLSWMLFVFFYLTSRPKSLAMPEKKMQ</sequence>
<evidence type="ECO:0000259" key="9">
    <source>
        <dbReference type="Pfam" id="PF03345"/>
    </source>
</evidence>
<comment type="function">
    <text evidence="8">Subunit of the oligosaccharyl transferase (OST) complex that catalyzes the initial transfer of a defined glycan (Glc(3)Man(9)GlcNAc(2) in eukaryotes) from the lipid carrier dolichol-pyrophosphate to an asparagine residue within an Asn-X-Ser/Thr consensus motif in nascent polypeptide chains, the first step in protein N-glycosylation. N-glycosylation occurs cotranslationally and the complex associates with the Sec61 complex at the channel-forming translocon complex that mediates protein translocation across the endoplasmic reticulum (ER).</text>
</comment>
<gene>
    <name evidence="11" type="ORF">LAMI_0E05600G</name>
</gene>
<protein>
    <recommendedName>
        <fullName evidence="8">Dolichyl-diphosphooligosaccharide--protein glycosyltransferase subunit WBP1</fullName>
        <shortName evidence="8">Oligosaccharyl transferase subunit WBP1</shortName>
    </recommendedName>
</protein>
<dbReference type="Proteomes" id="UP000191024">
    <property type="component" value="Chromosome E"/>
</dbReference>
<keyword evidence="6 8" id="KW-1133">Transmembrane helix</keyword>
<dbReference type="AlphaFoldDB" id="A0A1G4JL90"/>
<proteinExistence type="inferred from homology"/>
<dbReference type="UniPathway" id="UPA00378"/>
<organism evidence="11 12">
    <name type="scientific">Lachancea mirantina</name>
    <dbReference type="NCBI Taxonomy" id="1230905"/>
    <lineage>
        <taxon>Eukaryota</taxon>
        <taxon>Fungi</taxon>
        <taxon>Dikarya</taxon>
        <taxon>Ascomycota</taxon>
        <taxon>Saccharomycotina</taxon>
        <taxon>Saccharomycetes</taxon>
        <taxon>Saccharomycetales</taxon>
        <taxon>Saccharomycetaceae</taxon>
        <taxon>Lachancea</taxon>
    </lineage>
</organism>
<dbReference type="PANTHER" id="PTHR10830">
    <property type="entry name" value="DOLICHYL-DIPHOSPHOOLIGOSACCHARIDE--PROTEIN GLYCOSYLTRANSFERASE 48 KDA SUBUNIT"/>
    <property type="match status" value="1"/>
</dbReference>
<comment type="subunit">
    <text evidence="8">Component of the oligosaccharyltransferase (OST) complex.</text>
</comment>
<keyword evidence="7 8" id="KW-0472">Membrane</keyword>
<dbReference type="PANTHER" id="PTHR10830:SF0">
    <property type="entry name" value="DOLICHYL-DIPHOSPHOOLIGOSACCHARIDE--PROTEIN GLYCOSYLTRANSFERASE 48 KDA SUBUNIT"/>
    <property type="match status" value="1"/>
</dbReference>
<comment type="similarity">
    <text evidence="3 8">Belongs to the DDOST 48 kDa subunit family.</text>
</comment>
<evidence type="ECO:0000256" key="1">
    <source>
        <dbReference type="ARBA" id="ARBA00004479"/>
    </source>
</evidence>
<name>A0A1G4JL90_9SACH</name>
<accession>A0A1G4JL90</accession>
<keyword evidence="8" id="KW-0732">Signal</keyword>
<feature type="transmembrane region" description="Helical" evidence="8">
    <location>
        <begin position="401"/>
        <end position="422"/>
    </location>
</feature>
<keyword evidence="12" id="KW-1185">Reference proteome</keyword>
<dbReference type="OrthoDB" id="29105at2759"/>
<comment type="subcellular location">
    <subcellularLocation>
        <location evidence="8">Endoplasmic reticulum membrane</location>
        <topology evidence="8">Single-pass type I membrane protein</topology>
    </subcellularLocation>
    <subcellularLocation>
        <location evidence="1">Membrane</location>
        <topology evidence="1">Single-pass type I membrane protein</topology>
    </subcellularLocation>
</comment>
<evidence type="ECO:0000256" key="7">
    <source>
        <dbReference type="ARBA" id="ARBA00023136"/>
    </source>
</evidence>
<dbReference type="Pfam" id="PF23358">
    <property type="entry name" value="OST48_MD"/>
    <property type="match status" value="1"/>
</dbReference>
<dbReference type="GO" id="GO:0018279">
    <property type="term" value="P:protein N-linked glycosylation via asparagine"/>
    <property type="evidence" value="ECO:0007669"/>
    <property type="project" value="UniProtKB-UniRule"/>
</dbReference>
<evidence type="ECO:0000313" key="12">
    <source>
        <dbReference type="Proteomes" id="UP000191024"/>
    </source>
</evidence>